<gene>
    <name evidence="5" type="ORF">Ga0074812_1376</name>
</gene>
<evidence type="ECO:0000256" key="2">
    <source>
        <dbReference type="PROSITE-ProRule" id="PRU00335"/>
    </source>
</evidence>
<evidence type="ECO:0000256" key="3">
    <source>
        <dbReference type="SAM" id="MobiDB-lite"/>
    </source>
</evidence>
<name>A0A0S4QYM9_9ACTN</name>
<feature type="DNA-binding region" description="H-T-H motif" evidence="2">
    <location>
        <begin position="56"/>
        <end position="75"/>
    </location>
</feature>
<feature type="domain" description="HTH tetR-type" evidence="4">
    <location>
        <begin position="30"/>
        <end position="93"/>
    </location>
</feature>
<dbReference type="Proteomes" id="UP000198802">
    <property type="component" value="Unassembled WGS sequence"/>
</dbReference>
<accession>A0A0S4QYM9</accession>
<evidence type="ECO:0000313" key="5">
    <source>
        <dbReference type="EMBL" id="CUU60222.1"/>
    </source>
</evidence>
<dbReference type="EMBL" id="FAOZ01000037">
    <property type="protein sequence ID" value="CUU60222.1"/>
    <property type="molecule type" value="Genomic_DNA"/>
</dbReference>
<feature type="compositionally biased region" description="Polar residues" evidence="3">
    <location>
        <begin position="224"/>
        <end position="233"/>
    </location>
</feature>
<feature type="region of interest" description="Disordered" evidence="3">
    <location>
        <begin position="215"/>
        <end position="264"/>
    </location>
</feature>
<keyword evidence="6" id="KW-1185">Reference proteome</keyword>
<proteinExistence type="predicted"/>
<protein>
    <submittedName>
        <fullName evidence="5">Regulatory protein, tetR family</fullName>
    </submittedName>
</protein>
<evidence type="ECO:0000259" key="4">
    <source>
        <dbReference type="PROSITE" id="PS50977"/>
    </source>
</evidence>
<feature type="region of interest" description="Disordered" evidence="3">
    <location>
        <begin position="1"/>
        <end position="26"/>
    </location>
</feature>
<dbReference type="SUPFAM" id="SSF46689">
    <property type="entry name" value="Homeodomain-like"/>
    <property type="match status" value="1"/>
</dbReference>
<feature type="compositionally biased region" description="Gly residues" evidence="3">
    <location>
        <begin position="254"/>
        <end position="264"/>
    </location>
</feature>
<organism evidence="5 6">
    <name type="scientific">Parafrankia irregularis</name>
    <dbReference type="NCBI Taxonomy" id="795642"/>
    <lineage>
        <taxon>Bacteria</taxon>
        <taxon>Bacillati</taxon>
        <taxon>Actinomycetota</taxon>
        <taxon>Actinomycetes</taxon>
        <taxon>Frankiales</taxon>
        <taxon>Frankiaceae</taxon>
        <taxon>Parafrankia</taxon>
    </lineage>
</organism>
<reference evidence="6" key="1">
    <citation type="submission" date="2015-11" db="EMBL/GenBank/DDBJ databases">
        <authorList>
            <person name="Varghese N."/>
        </authorList>
    </citation>
    <scope>NUCLEOTIDE SEQUENCE [LARGE SCALE GENOMIC DNA]</scope>
    <source>
        <strain evidence="6">DSM 45899</strain>
    </source>
</reference>
<sequence length="264" mass="28997">MSVPATPAENEGQARARRRYNSPVRRERAVQTRERIVTAGSELVHGFPVWDWSDLTFRAVAERAGVGERTVYRHFPTEVDLHGAVMRRLQEEAGVTYDNLGLDRLTEITARSFATLSSYAVARWDRTEPHQPALVAEDRRRRDALLAAVAPHSAGWSDDERAAAAGMLDVLWNVPTYERLVRTWNLTPSTATEAVSWVLDLVVEAIRAGHRPGAGRLEADRHQQASSAPTDPTQAGPEHTEPGQAVSGQAGIKLGQGGQGAERE</sequence>
<dbReference type="InterPro" id="IPR009057">
    <property type="entry name" value="Homeodomain-like_sf"/>
</dbReference>
<dbReference type="RefSeq" id="WP_091284856.1">
    <property type="nucleotide sequence ID" value="NZ_FAOZ01000037.1"/>
</dbReference>
<dbReference type="Gene3D" id="1.10.357.10">
    <property type="entry name" value="Tetracycline Repressor, domain 2"/>
    <property type="match status" value="1"/>
</dbReference>
<dbReference type="GO" id="GO:0003677">
    <property type="term" value="F:DNA binding"/>
    <property type="evidence" value="ECO:0007669"/>
    <property type="project" value="UniProtKB-UniRule"/>
</dbReference>
<dbReference type="AlphaFoldDB" id="A0A0S4QYM9"/>
<evidence type="ECO:0000313" key="6">
    <source>
        <dbReference type="Proteomes" id="UP000198802"/>
    </source>
</evidence>
<dbReference type="InterPro" id="IPR001647">
    <property type="entry name" value="HTH_TetR"/>
</dbReference>
<evidence type="ECO:0000256" key="1">
    <source>
        <dbReference type="ARBA" id="ARBA00023125"/>
    </source>
</evidence>
<dbReference type="PROSITE" id="PS50977">
    <property type="entry name" value="HTH_TETR_2"/>
    <property type="match status" value="1"/>
</dbReference>
<keyword evidence="1 2" id="KW-0238">DNA-binding</keyword>
<dbReference type="Pfam" id="PF00440">
    <property type="entry name" value="TetR_N"/>
    <property type="match status" value="1"/>
</dbReference>